<evidence type="ECO:0000256" key="5">
    <source>
        <dbReference type="ARBA" id="ARBA00022767"/>
    </source>
</evidence>
<dbReference type="GO" id="GO:0016829">
    <property type="term" value="F:lyase activity"/>
    <property type="evidence" value="ECO:0007669"/>
    <property type="project" value="UniProtKB-KW"/>
</dbReference>
<evidence type="ECO:0000313" key="13">
    <source>
        <dbReference type="EMBL" id="THU45090.1"/>
    </source>
</evidence>
<evidence type="ECO:0000256" key="6">
    <source>
        <dbReference type="ARBA" id="ARBA00022832"/>
    </source>
</evidence>
<dbReference type="InterPro" id="IPR002403">
    <property type="entry name" value="Cyt_P450_E_grp-IV"/>
</dbReference>
<comment type="cofactor">
    <cofactor evidence="12">
        <name>heme</name>
        <dbReference type="ChEBI" id="CHEBI:30413"/>
    </cofactor>
</comment>
<dbReference type="AlphaFoldDB" id="A0A4S8IAP7"/>
<evidence type="ECO:0008006" key="15">
    <source>
        <dbReference type="Google" id="ProtNLM"/>
    </source>
</evidence>
<protein>
    <recommendedName>
        <fullName evidence="15">Allene oxide synthase</fullName>
    </recommendedName>
</protein>
<evidence type="ECO:0000256" key="9">
    <source>
        <dbReference type="ARBA" id="ARBA00023160"/>
    </source>
</evidence>
<dbReference type="GO" id="GO:0016125">
    <property type="term" value="P:sterol metabolic process"/>
    <property type="evidence" value="ECO:0007669"/>
    <property type="project" value="TreeGrafter"/>
</dbReference>
<proteinExistence type="inferred from homology"/>
<dbReference type="GO" id="GO:0020037">
    <property type="term" value="F:heme binding"/>
    <property type="evidence" value="ECO:0007669"/>
    <property type="project" value="InterPro"/>
</dbReference>
<dbReference type="EMBL" id="PYDT01000011">
    <property type="protein sequence ID" value="THU45090.1"/>
    <property type="molecule type" value="Genomic_DNA"/>
</dbReference>
<keyword evidence="9" id="KW-0275">Fatty acid biosynthesis</keyword>
<evidence type="ECO:0000256" key="3">
    <source>
        <dbReference type="ARBA" id="ARBA00022617"/>
    </source>
</evidence>
<keyword evidence="5" id="KW-0925">Oxylipin biosynthesis</keyword>
<evidence type="ECO:0000256" key="12">
    <source>
        <dbReference type="PIRSR" id="PIRSR602403-1"/>
    </source>
</evidence>
<dbReference type="SUPFAM" id="SSF48264">
    <property type="entry name" value="Cytochrome P450"/>
    <property type="match status" value="1"/>
</dbReference>
<name>A0A4S8IAP7_MUSBA</name>
<comment type="similarity">
    <text evidence="1">Belongs to the cytochrome P450 family.</text>
</comment>
<dbReference type="Proteomes" id="UP000317650">
    <property type="component" value="Chromosome 2"/>
</dbReference>
<dbReference type="STRING" id="52838.A0A4S8IAP7"/>
<comment type="caution">
    <text evidence="13">The sequence shown here is derived from an EMBL/GenBank/DDBJ whole genome shotgun (WGS) entry which is preliminary data.</text>
</comment>
<dbReference type="GO" id="GO:0031408">
    <property type="term" value="P:oxylipin biosynthetic process"/>
    <property type="evidence" value="ECO:0007669"/>
    <property type="project" value="UniProtKB-KW"/>
</dbReference>
<organism evidence="13 14">
    <name type="scientific">Musa balbisiana</name>
    <name type="common">Banana</name>
    <dbReference type="NCBI Taxonomy" id="52838"/>
    <lineage>
        <taxon>Eukaryota</taxon>
        <taxon>Viridiplantae</taxon>
        <taxon>Streptophyta</taxon>
        <taxon>Embryophyta</taxon>
        <taxon>Tracheophyta</taxon>
        <taxon>Spermatophyta</taxon>
        <taxon>Magnoliopsida</taxon>
        <taxon>Liliopsida</taxon>
        <taxon>Zingiberales</taxon>
        <taxon>Musaceae</taxon>
        <taxon>Musa</taxon>
    </lineage>
</organism>
<evidence type="ECO:0000313" key="14">
    <source>
        <dbReference type="Proteomes" id="UP000317650"/>
    </source>
</evidence>
<evidence type="ECO:0000256" key="4">
    <source>
        <dbReference type="ARBA" id="ARBA00022723"/>
    </source>
</evidence>
<reference evidence="13 14" key="1">
    <citation type="journal article" date="2019" name="Nat. Plants">
        <title>Genome sequencing of Musa balbisiana reveals subgenome evolution and function divergence in polyploid bananas.</title>
        <authorList>
            <person name="Yao X."/>
        </authorList>
    </citation>
    <scope>NUCLEOTIDE SEQUENCE [LARGE SCALE GENOMIC DNA]</scope>
    <source>
        <strain evidence="14">cv. DH-PKW</strain>
        <tissue evidence="13">Leaves</tissue>
    </source>
</reference>
<keyword evidence="7 12" id="KW-0408">Iron</keyword>
<keyword evidence="8" id="KW-0443">Lipid metabolism</keyword>
<dbReference type="Gene3D" id="1.10.630.10">
    <property type="entry name" value="Cytochrome P450"/>
    <property type="match status" value="1"/>
</dbReference>
<dbReference type="GO" id="GO:0004497">
    <property type="term" value="F:monooxygenase activity"/>
    <property type="evidence" value="ECO:0007669"/>
    <property type="project" value="InterPro"/>
</dbReference>
<dbReference type="InterPro" id="IPR036396">
    <property type="entry name" value="Cyt_P450_sf"/>
</dbReference>
<dbReference type="PRINTS" id="PR00465">
    <property type="entry name" value="EP450IV"/>
</dbReference>
<dbReference type="PANTHER" id="PTHR24286:SF255">
    <property type="entry name" value="ALLENE OXIDE SYNTHASE, CHLOROPLASTIC"/>
    <property type="match status" value="1"/>
</dbReference>
<dbReference type="Pfam" id="PF00067">
    <property type="entry name" value="p450"/>
    <property type="match status" value="1"/>
</dbReference>
<dbReference type="FunFam" id="1.10.630.10:FF:000024">
    <property type="entry name" value="Allene oxide synthase, chloroplastic"/>
    <property type="match status" value="1"/>
</dbReference>
<evidence type="ECO:0000256" key="11">
    <source>
        <dbReference type="ARBA" id="ARBA00060657"/>
    </source>
</evidence>
<dbReference type="CDD" id="cd11071">
    <property type="entry name" value="CYP74"/>
    <property type="match status" value="1"/>
</dbReference>
<evidence type="ECO:0000256" key="1">
    <source>
        <dbReference type="ARBA" id="ARBA00010617"/>
    </source>
</evidence>
<sequence>MAAASLAFIPLLCSHGRLRGRSQKMASVSEKPVMAMPSSSELPVRKIPGDYGLPFVGPIQDRLAYFYFEGRDAFFRSRMRRYNSTVFRANMPPGPFLASDPRVIVLLDAASFPLLFDTSLVEKRDLFTGTFMPSTQLTGGFRVLSYLDPSEPNHASLKRLLFFLLSNRRQAVIPQFRHTYGALFETMEAEIAAKGKADFGAANDRAAFDFLARSFFGRNPKDSELGLDGPGLITKWILFQVGPLLTLGLPTYLEDLLLHSFRLPPALVRSDYDRLAAFFRESAGPVLDEAERLGISREEALHNILFATCFNSFGGMKILFPSLVKWIGRAGAPLHGRLAEEVRTAVQEIGGGEVTMGAIEAMPLTASAAYEALRIEPPVPLQYGRAKRDMVVASHDAAFQVRAGEMLFGYQPFATRDPRVFERAEEFVADRFVGEGGAPLLRHVVWSNGPETEAPTAENKQCAGKDFVVMVARLLLVELFLRYDSFEIEVGTSALGSSVKLTSLKKATF</sequence>
<evidence type="ECO:0000256" key="10">
    <source>
        <dbReference type="ARBA" id="ARBA00023239"/>
    </source>
</evidence>
<gene>
    <name evidence="13" type="ORF">C4D60_Mb02t14210</name>
</gene>
<keyword evidence="14" id="KW-1185">Reference proteome</keyword>
<comment type="pathway">
    <text evidence="11">Lipid metabolism; oxylipin biosynthesis.</text>
</comment>
<evidence type="ECO:0000256" key="8">
    <source>
        <dbReference type="ARBA" id="ARBA00023098"/>
    </source>
</evidence>
<keyword evidence="4 12" id="KW-0479">Metal-binding</keyword>
<keyword evidence="2" id="KW-0444">Lipid biosynthesis</keyword>
<dbReference type="PANTHER" id="PTHR24286">
    <property type="entry name" value="CYTOCHROME P450 26"/>
    <property type="match status" value="1"/>
</dbReference>
<dbReference type="GO" id="GO:0006633">
    <property type="term" value="P:fatty acid biosynthetic process"/>
    <property type="evidence" value="ECO:0007669"/>
    <property type="project" value="UniProtKB-KW"/>
</dbReference>
<accession>A0A4S8IAP7</accession>
<dbReference type="GO" id="GO:0005506">
    <property type="term" value="F:iron ion binding"/>
    <property type="evidence" value="ECO:0007669"/>
    <property type="project" value="InterPro"/>
</dbReference>
<dbReference type="GO" id="GO:0016705">
    <property type="term" value="F:oxidoreductase activity, acting on paired donors, with incorporation or reduction of molecular oxygen"/>
    <property type="evidence" value="ECO:0007669"/>
    <property type="project" value="InterPro"/>
</dbReference>
<keyword evidence="3 12" id="KW-0349">Heme</keyword>
<dbReference type="InterPro" id="IPR001128">
    <property type="entry name" value="Cyt_P450"/>
</dbReference>
<evidence type="ECO:0000256" key="7">
    <source>
        <dbReference type="ARBA" id="ARBA00023004"/>
    </source>
</evidence>
<keyword evidence="10" id="KW-0456">Lyase</keyword>
<evidence type="ECO:0000256" key="2">
    <source>
        <dbReference type="ARBA" id="ARBA00022516"/>
    </source>
</evidence>
<feature type="binding site" description="axial binding residue" evidence="12">
    <location>
        <position position="462"/>
    </location>
    <ligand>
        <name>heme</name>
        <dbReference type="ChEBI" id="CHEBI:30413"/>
    </ligand>
    <ligandPart>
        <name>Fe</name>
        <dbReference type="ChEBI" id="CHEBI:18248"/>
    </ligandPart>
</feature>
<keyword evidence="6" id="KW-0276">Fatty acid metabolism</keyword>